<dbReference type="SUPFAM" id="SSF53383">
    <property type="entry name" value="PLP-dependent transferases"/>
    <property type="match status" value="1"/>
</dbReference>
<proteinExistence type="predicted"/>
<dbReference type="Gene3D" id="3.90.1150.10">
    <property type="entry name" value="Aspartate Aminotransferase, domain 1"/>
    <property type="match status" value="1"/>
</dbReference>
<dbReference type="PANTHER" id="PTHR43686:SF1">
    <property type="entry name" value="AMINOTRAN_5 DOMAIN-CONTAINING PROTEIN"/>
    <property type="match status" value="1"/>
</dbReference>
<name>A0A821A1C1_9BILA</name>
<dbReference type="PANTHER" id="PTHR43686">
    <property type="entry name" value="SULFURTRANSFERASE-RELATED"/>
    <property type="match status" value="1"/>
</dbReference>
<protein>
    <submittedName>
        <fullName evidence="2">Uncharacterized protein</fullName>
    </submittedName>
</protein>
<evidence type="ECO:0000313" key="2">
    <source>
        <dbReference type="EMBL" id="CAF4568761.1"/>
    </source>
</evidence>
<gene>
    <name evidence="2" type="ORF">TOA249_LOCUS8450</name>
</gene>
<dbReference type="InterPro" id="IPR015422">
    <property type="entry name" value="PyrdxlP-dep_Trfase_small"/>
</dbReference>
<organism evidence="2 3">
    <name type="scientific">Rotaria socialis</name>
    <dbReference type="NCBI Taxonomy" id="392032"/>
    <lineage>
        <taxon>Eukaryota</taxon>
        <taxon>Metazoa</taxon>
        <taxon>Spiralia</taxon>
        <taxon>Gnathifera</taxon>
        <taxon>Rotifera</taxon>
        <taxon>Eurotatoria</taxon>
        <taxon>Bdelloidea</taxon>
        <taxon>Philodinida</taxon>
        <taxon>Philodinidae</taxon>
        <taxon>Rotaria</taxon>
    </lineage>
</organism>
<feature type="region of interest" description="Disordered" evidence="1">
    <location>
        <begin position="1"/>
        <end position="22"/>
    </location>
</feature>
<accession>A0A821A1C1</accession>
<comment type="caution">
    <text evidence="2">The sequence shown here is derived from an EMBL/GenBank/DDBJ whole genome shotgun (WGS) entry which is preliminary data.</text>
</comment>
<evidence type="ECO:0000256" key="1">
    <source>
        <dbReference type="SAM" id="MobiDB-lite"/>
    </source>
</evidence>
<dbReference type="InterPro" id="IPR015424">
    <property type="entry name" value="PyrdxlP-dep_Trfase"/>
</dbReference>
<dbReference type="EMBL" id="CAJOBS010000402">
    <property type="protein sequence ID" value="CAF4568761.1"/>
    <property type="molecule type" value="Genomic_DNA"/>
</dbReference>
<dbReference type="AlphaFoldDB" id="A0A821A1C1"/>
<feature type="compositionally biased region" description="Polar residues" evidence="1">
    <location>
        <begin position="11"/>
        <end position="22"/>
    </location>
</feature>
<evidence type="ECO:0000313" key="3">
    <source>
        <dbReference type="Proteomes" id="UP000663838"/>
    </source>
</evidence>
<sequence length="343" mass="38428">MRQLKYKLTDGNPTGQGNSSINSAENNLSAIVSSLLELPGPLDHLQTENHSNEIIITSNVESFDRQVEQPIQSTVHTTSLILPVINQFDQCKFLCRIKNKQLIQYSDSNDIDKHTHVNTPWGSRKIIYADYTTSGRGLLFIDEKSAGAIQTAKFHEGSRALIKRYVNATDDDVAIFTGSGLLIAKKKFFQNQVLVESPDGIETPDILGAIRVGSVFHLKESVGCHIIEALENECVDKFFRKFRNHEKLIILGPTIRSECSYNASYVSGLLNLNDQKPEIIMKFLAASENDQLDAITKNELIRSGFTRLNLSYFTSDEGVDYVLNAIEFIANDGWQFLPLVNKN</sequence>
<dbReference type="Proteomes" id="UP000663838">
    <property type="component" value="Unassembled WGS sequence"/>
</dbReference>
<reference evidence="2" key="1">
    <citation type="submission" date="2021-02" db="EMBL/GenBank/DDBJ databases">
        <authorList>
            <person name="Nowell W R."/>
        </authorList>
    </citation>
    <scope>NUCLEOTIDE SEQUENCE</scope>
</reference>